<dbReference type="AlphaFoldDB" id="A0A5C8HRR2"/>
<feature type="transmembrane region" description="Helical" evidence="1">
    <location>
        <begin position="84"/>
        <end position="106"/>
    </location>
</feature>
<protein>
    <submittedName>
        <fullName evidence="2">DUF1772 domain-containing protein</fullName>
    </submittedName>
</protein>
<feature type="transmembrane region" description="Helical" evidence="1">
    <location>
        <begin position="53"/>
        <end position="78"/>
    </location>
</feature>
<name>A0A5C8HRR2_9MICO</name>
<feature type="transmembrane region" description="Helical" evidence="1">
    <location>
        <begin position="141"/>
        <end position="160"/>
    </location>
</feature>
<dbReference type="OrthoDB" id="4827927at2"/>
<dbReference type="InterPro" id="IPR013901">
    <property type="entry name" value="Anthrone_oxy"/>
</dbReference>
<evidence type="ECO:0000313" key="3">
    <source>
        <dbReference type="Proteomes" id="UP000321949"/>
    </source>
</evidence>
<dbReference type="Proteomes" id="UP000321949">
    <property type="component" value="Unassembled WGS sequence"/>
</dbReference>
<dbReference type="Pfam" id="PF08592">
    <property type="entry name" value="Anthrone_oxy"/>
    <property type="match status" value="1"/>
</dbReference>
<dbReference type="RefSeq" id="WP_147051528.1">
    <property type="nucleotide sequence ID" value="NZ_BKAH01000028.1"/>
</dbReference>
<dbReference type="EMBL" id="VRSX01000008">
    <property type="protein sequence ID" value="TXK08339.1"/>
    <property type="molecule type" value="Genomic_DNA"/>
</dbReference>
<gene>
    <name evidence="2" type="ORF">FVP74_13875</name>
</gene>
<proteinExistence type="predicted"/>
<keyword evidence="1" id="KW-0812">Transmembrane</keyword>
<keyword evidence="3" id="KW-1185">Reference proteome</keyword>
<keyword evidence="1" id="KW-1133">Transmembrane helix</keyword>
<feature type="transmembrane region" description="Helical" evidence="1">
    <location>
        <begin position="6"/>
        <end position="32"/>
    </location>
</feature>
<evidence type="ECO:0000256" key="1">
    <source>
        <dbReference type="SAM" id="Phobius"/>
    </source>
</evidence>
<organism evidence="2 3">
    <name type="scientific">Microbacterium saccharophilum</name>
    <dbReference type="NCBI Taxonomy" id="1213358"/>
    <lineage>
        <taxon>Bacteria</taxon>
        <taxon>Bacillati</taxon>
        <taxon>Actinomycetota</taxon>
        <taxon>Actinomycetes</taxon>
        <taxon>Micrococcales</taxon>
        <taxon>Microbacteriaceae</taxon>
        <taxon>Microbacterium</taxon>
    </lineage>
</organism>
<comment type="caution">
    <text evidence="2">The sequence shown here is derived from an EMBL/GenBank/DDBJ whole genome shotgun (WGS) entry which is preliminary data.</text>
</comment>
<keyword evidence="1" id="KW-0472">Membrane</keyword>
<reference evidence="2 3" key="1">
    <citation type="submission" date="2019-08" db="EMBL/GenBank/DDBJ databases">
        <authorList>
            <person name="Dong K."/>
        </authorList>
    </citation>
    <scope>NUCLEOTIDE SEQUENCE [LARGE SCALE GENOMIC DNA]</scope>
    <source>
        <strain evidence="2 3">K-1</strain>
    </source>
</reference>
<accession>A0A5C8HRR2</accession>
<evidence type="ECO:0000313" key="2">
    <source>
        <dbReference type="EMBL" id="TXK08339.1"/>
    </source>
</evidence>
<sequence>MHALLLGPLLVVAIIANGLLAGLFFVFSVAIGPGLRRVDDGTYVRAFRAINTAILNGKFLTVFFVAPIAAVACAVLHLSRGGSASLPSVVAGAVCSALTFGVTAAGNVPLNQELDRAPIDTEHQRRTARGRFETRWNRRNLTRTLTSTGALTFLAVALVTG</sequence>